<dbReference type="PROSITE" id="PS51257">
    <property type="entry name" value="PROKAR_LIPOPROTEIN"/>
    <property type="match status" value="1"/>
</dbReference>
<reference evidence="2 3" key="1">
    <citation type="submission" date="2021-01" db="EMBL/GenBank/DDBJ databases">
        <title>Draft Genome Sequence and Polyhydroxyalkanoate Biosynthetic Potential of Jeongeupia naejangsanensis Type Strain DSM 24253.</title>
        <authorList>
            <person name="Turrini P."/>
            <person name="Artuso I."/>
            <person name="Lugli G.A."/>
            <person name="Frangipani E."/>
            <person name="Ventura M."/>
            <person name="Visca P."/>
        </authorList>
    </citation>
    <scope>NUCLEOTIDE SEQUENCE [LARGE SCALE GENOMIC DNA]</scope>
    <source>
        <strain evidence="2 3">DSM 24253</strain>
    </source>
</reference>
<dbReference type="InterPro" id="IPR014274">
    <property type="entry name" value="PPIase_EpsD"/>
</dbReference>
<dbReference type="Proteomes" id="UP000809431">
    <property type="component" value="Unassembled WGS sequence"/>
</dbReference>
<protein>
    <submittedName>
        <fullName evidence="2">EpsD family peptidyl-prolyl cis-trans isomerase</fullName>
        <ecNumber evidence="2">5.2.1.8</ecNumber>
    </submittedName>
</protein>
<dbReference type="RefSeq" id="WP_203536794.1">
    <property type="nucleotide sequence ID" value="NZ_JAESND010000001.1"/>
</dbReference>
<comment type="caution">
    <text evidence="2">The sequence shown here is derived from an EMBL/GenBank/DDBJ whole genome shotgun (WGS) entry which is preliminary data.</text>
</comment>
<feature type="domain" description="PpiC" evidence="1">
    <location>
        <begin position="119"/>
        <end position="231"/>
    </location>
</feature>
<dbReference type="Pfam" id="PF13145">
    <property type="entry name" value="Rotamase_2"/>
    <property type="match status" value="1"/>
</dbReference>
<keyword evidence="3" id="KW-1185">Reference proteome</keyword>
<accession>A0ABS2BHR7</accession>
<dbReference type="EMBL" id="JAESND010000001">
    <property type="protein sequence ID" value="MBM3115149.1"/>
    <property type="molecule type" value="Genomic_DNA"/>
</dbReference>
<gene>
    <name evidence="2" type="ORF">JMJ54_04840</name>
</gene>
<proteinExistence type="predicted"/>
<dbReference type="SUPFAM" id="SSF109998">
    <property type="entry name" value="Triger factor/SurA peptide-binding domain-like"/>
    <property type="match status" value="1"/>
</dbReference>
<evidence type="ECO:0000259" key="1">
    <source>
        <dbReference type="Pfam" id="PF13145"/>
    </source>
</evidence>
<sequence length="289" mass="30900">MKTLYRNTAVLAAIVLGLTACKDDGEKKSPSQVVARVGDAEITVHQLNYLLAQQANPGDAAVKQRVLDGLVDQELLVQKAVELKLDRDPDVVQAVEAARRQILARAAAEREIGKPAEPAQAQIDAFYAAHPQLFAERKLYDFAVFALAANALKPEIEQALQHARNAAETAAVLQQAGVNAQPAESQKAPEQLPLPLLPKVAAMKNGDIIAVPDGDKVLLLQLKGSTPAALQAAEVQGAIKQYLLVEQGGAREDSKLKALRGATKIEYLQRFATADGKDESLKSGLQGLN</sequence>
<keyword evidence="2" id="KW-0413">Isomerase</keyword>
<evidence type="ECO:0000313" key="3">
    <source>
        <dbReference type="Proteomes" id="UP000809431"/>
    </source>
</evidence>
<dbReference type="InterPro" id="IPR000297">
    <property type="entry name" value="PPIase_PpiC"/>
</dbReference>
<evidence type="ECO:0000313" key="2">
    <source>
        <dbReference type="EMBL" id="MBM3115149.1"/>
    </source>
</evidence>
<dbReference type="NCBIfam" id="TIGR02925">
    <property type="entry name" value="cis_trans_EpsD"/>
    <property type="match status" value="1"/>
</dbReference>
<name>A0ABS2BHR7_9NEIS</name>
<dbReference type="Gene3D" id="1.10.8.1040">
    <property type="match status" value="1"/>
</dbReference>
<dbReference type="EC" id="5.2.1.8" evidence="2"/>
<dbReference type="InterPro" id="IPR027304">
    <property type="entry name" value="Trigger_fact/SurA_dom_sf"/>
</dbReference>
<dbReference type="GO" id="GO:0003755">
    <property type="term" value="F:peptidyl-prolyl cis-trans isomerase activity"/>
    <property type="evidence" value="ECO:0007669"/>
    <property type="project" value="UniProtKB-EC"/>
</dbReference>
<organism evidence="2 3">
    <name type="scientific">Jeongeupia naejangsanensis</name>
    <dbReference type="NCBI Taxonomy" id="613195"/>
    <lineage>
        <taxon>Bacteria</taxon>
        <taxon>Pseudomonadati</taxon>
        <taxon>Pseudomonadota</taxon>
        <taxon>Betaproteobacteria</taxon>
        <taxon>Neisseriales</taxon>
        <taxon>Chitinibacteraceae</taxon>
        <taxon>Jeongeupia</taxon>
    </lineage>
</organism>